<feature type="transmembrane region" description="Helical" evidence="1">
    <location>
        <begin position="6"/>
        <end position="25"/>
    </location>
</feature>
<protein>
    <recommendedName>
        <fullName evidence="4">DUF4149 domain-containing protein</fullName>
    </recommendedName>
</protein>
<feature type="transmembrane region" description="Helical" evidence="1">
    <location>
        <begin position="99"/>
        <end position="122"/>
    </location>
</feature>
<feature type="transmembrane region" description="Helical" evidence="1">
    <location>
        <begin position="37"/>
        <end position="54"/>
    </location>
</feature>
<sequence>MKNIQLLGLLLVIVGSFLPLVHVPIIGNWNYWKLDHSLAIVCWILSAGALFGIVNNSAKVARIFAILLIVLFGFTLFAVKMQSMDYFSFMPIKSFQEKLAGIVKLRWGWAVEFLGAFIIILAKNNK</sequence>
<evidence type="ECO:0000313" key="2">
    <source>
        <dbReference type="EMBL" id="GAA5101486.1"/>
    </source>
</evidence>
<keyword evidence="3" id="KW-1185">Reference proteome</keyword>
<gene>
    <name evidence="2" type="ORF">GCM10023210_41360</name>
</gene>
<evidence type="ECO:0000313" key="3">
    <source>
        <dbReference type="Proteomes" id="UP001500353"/>
    </source>
</evidence>
<comment type="caution">
    <text evidence="2">The sequence shown here is derived from an EMBL/GenBank/DDBJ whole genome shotgun (WGS) entry which is preliminary data.</text>
</comment>
<evidence type="ECO:0000256" key="1">
    <source>
        <dbReference type="SAM" id="Phobius"/>
    </source>
</evidence>
<keyword evidence="1" id="KW-0812">Transmembrane</keyword>
<organism evidence="2 3">
    <name type="scientific">Chryseobacterium ginsengisoli</name>
    <dbReference type="NCBI Taxonomy" id="363853"/>
    <lineage>
        <taxon>Bacteria</taxon>
        <taxon>Pseudomonadati</taxon>
        <taxon>Bacteroidota</taxon>
        <taxon>Flavobacteriia</taxon>
        <taxon>Flavobacteriales</taxon>
        <taxon>Weeksellaceae</taxon>
        <taxon>Chryseobacterium group</taxon>
        <taxon>Chryseobacterium</taxon>
    </lineage>
</organism>
<keyword evidence="1" id="KW-0472">Membrane</keyword>
<dbReference type="RefSeq" id="WP_345208227.1">
    <property type="nucleotide sequence ID" value="NZ_BAABHX010000009.1"/>
</dbReference>
<name>A0ABP9MW14_9FLAO</name>
<evidence type="ECO:0008006" key="4">
    <source>
        <dbReference type="Google" id="ProtNLM"/>
    </source>
</evidence>
<keyword evidence="1" id="KW-1133">Transmembrane helix</keyword>
<accession>A0ABP9MW14</accession>
<proteinExistence type="predicted"/>
<feature type="transmembrane region" description="Helical" evidence="1">
    <location>
        <begin position="60"/>
        <end position="79"/>
    </location>
</feature>
<dbReference type="EMBL" id="BAABHX010000009">
    <property type="protein sequence ID" value="GAA5101486.1"/>
    <property type="molecule type" value="Genomic_DNA"/>
</dbReference>
<dbReference type="Proteomes" id="UP001500353">
    <property type="component" value="Unassembled WGS sequence"/>
</dbReference>
<reference evidence="3" key="1">
    <citation type="journal article" date="2019" name="Int. J. Syst. Evol. Microbiol.">
        <title>The Global Catalogue of Microorganisms (GCM) 10K type strain sequencing project: providing services to taxonomists for standard genome sequencing and annotation.</title>
        <authorList>
            <consortium name="The Broad Institute Genomics Platform"/>
            <consortium name="The Broad Institute Genome Sequencing Center for Infectious Disease"/>
            <person name="Wu L."/>
            <person name="Ma J."/>
        </authorList>
    </citation>
    <scope>NUCLEOTIDE SEQUENCE [LARGE SCALE GENOMIC DNA]</scope>
    <source>
        <strain evidence="3">JCM 18019</strain>
    </source>
</reference>